<accession>A0A0E9PM62</accession>
<reference evidence="1" key="2">
    <citation type="journal article" date="2015" name="Fish Shellfish Immunol.">
        <title>Early steps in the European eel (Anguilla anguilla)-Vibrio vulnificus interaction in the gills: Role of the RtxA13 toxin.</title>
        <authorList>
            <person name="Callol A."/>
            <person name="Pajuelo D."/>
            <person name="Ebbesson L."/>
            <person name="Teles M."/>
            <person name="MacKenzie S."/>
            <person name="Amaro C."/>
        </authorList>
    </citation>
    <scope>NUCLEOTIDE SEQUENCE</scope>
</reference>
<dbReference type="AlphaFoldDB" id="A0A0E9PM62"/>
<organism evidence="1">
    <name type="scientific">Anguilla anguilla</name>
    <name type="common">European freshwater eel</name>
    <name type="synonym">Muraena anguilla</name>
    <dbReference type="NCBI Taxonomy" id="7936"/>
    <lineage>
        <taxon>Eukaryota</taxon>
        <taxon>Metazoa</taxon>
        <taxon>Chordata</taxon>
        <taxon>Craniata</taxon>
        <taxon>Vertebrata</taxon>
        <taxon>Euteleostomi</taxon>
        <taxon>Actinopterygii</taxon>
        <taxon>Neopterygii</taxon>
        <taxon>Teleostei</taxon>
        <taxon>Anguilliformes</taxon>
        <taxon>Anguillidae</taxon>
        <taxon>Anguilla</taxon>
    </lineage>
</organism>
<dbReference type="EMBL" id="GBXM01103392">
    <property type="protein sequence ID" value="JAH05185.1"/>
    <property type="molecule type" value="Transcribed_RNA"/>
</dbReference>
<reference evidence="1" key="1">
    <citation type="submission" date="2014-11" db="EMBL/GenBank/DDBJ databases">
        <authorList>
            <person name="Amaro Gonzalez C."/>
        </authorList>
    </citation>
    <scope>NUCLEOTIDE SEQUENCE</scope>
</reference>
<evidence type="ECO:0000313" key="1">
    <source>
        <dbReference type="EMBL" id="JAH05185.1"/>
    </source>
</evidence>
<sequence length="53" mass="6554">MRLLISFSDRGLFYRYIHNECRLVTHFRALRKVPLISKTFDLYWLAVYHMQMC</sequence>
<proteinExistence type="predicted"/>
<name>A0A0E9PM62_ANGAN</name>
<protein>
    <submittedName>
        <fullName evidence="1">Uncharacterized protein</fullName>
    </submittedName>
</protein>